<dbReference type="OrthoDB" id="4118486at2"/>
<sequence>MTDGITWLAEPQAIAWSGYGIVMARDLDSESLARRVAQTALRKKGRPRSIGELGGQQVQDVLEGLFDDLSKEVALRHGELGEWSYVVKYGGWAAEFGDTPPVDRHELHVFHLEFDEWNGKPVPPWFTYRHDERLMCRFNLHLDDSWSCGSPEGAPEVAAAVRDRLTAAGLPDENLDRRTVHRTSLKVLQEHFGLTLPRRDIVEGTLPTLLLTAG</sequence>
<proteinExistence type="predicted"/>
<organism evidence="1 2">
    <name type="scientific">Streptomyces lincolnensis</name>
    <dbReference type="NCBI Taxonomy" id="1915"/>
    <lineage>
        <taxon>Bacteria</taxon>
        <taxon>Bacillati</taxon>
        <taxon>Actinomycetota</taxon>
        <taxon>Actinomycetes</taxon>
        <taxon>Kitasatosporales</taxon>
        <taxon>Streptomycetaceae</taxon>
        <taxon>Streptomyces</taxon>
    </lineage>
</organism>
<dbReference type="EMBL" id="CP016438">
    <property type="protein sequence ID" value="ANS69857.1"/>
    <property type="molecule type" value="Genomic_DNA"/>
</dbReference>
<dbReference type="STRING" id="1915.SLINC_7633"/>
<dbReference type="AlphaFoldDB" id="A0A1B1MMV0"/>
<evidence type="ECO:0000313" key="1">
    <source>
        <dbReference type="EMBL" id="ANS69857.1"/>
    </source>
</evidence>
<protein>
    <submittedName>
        <fullName evidence="1">Uncharacterized protein</fullName>
    </submittedName>
</protein>
<dbReference type="Proteomes" id="UP000092598">
    <property type="component" value="Chromosome"/>
</dbReference>
<evidence type="ECO:0000313" key="2">
    <source>
        <dbReference type="Proteomes" id="UP000092598"/>
    </source>
</evidence>
<dbReference type="RefSeq" id="WP_067443380.1">
    <property type="nucleotide sequence ID" value="NZ_CP016438.1"/>
</dbReference>
<accession>A0A1B1MMV0</accession>
<reference evidence="1 2" key="1">
    <citation type="submission" date="2016-07" db="EMBL/GenBank/DDBJ databases">
        <title>Enhancement of antibiotic productionsby engineered nitrateutilization in actinobacteria.</title>
        <authorList>
            <person name="Meng S.C."/>
        </authorList>
    </citation>
    <scope>NUCLEOTIDE SEQUENCE [LARGE SCALE GENOMIC DNA]</scope>
    <source>
        <strain evidence="1 2">NRRL 2936</strain>
    </source>
</reference>
<keyword evidence="2" id="KW-1185">Reference proteome</keyword>
<gene>
    <name evidence="1" type="ORF">SLINC_7633</name>
</gene>
<dbReference type="KEGG" id="sls:SLINC_7633"/>
<name>A0A1B1MMV0_STRLN</name>